<proteinExistence type="predicted"/>
<organism evidence="1 2">
    <name type="scientific">Cohnella abietis</name>
    <dbReference type="NCBI Taxonomy" id="2507935"/>
    <lineage>
        <taxon>Bacteria</taxon>
        <taxon>Bacillati</taxon>
        <taxon>Bacillota</taxon>
        <taxon>Bacilli</taxon>
        <taxon>Bacillales</taxon>
        <taxon>Paenibacillaceae</taxon>
        <taxon>Cohnella</taxon>
    </lineage>
</organism>
<dbReference type="Proteomes" id="UP000289856">
    <property type="component" value="Chromosome"/>
</dbReference>
<reference evidence="1 2" key="1">
    <citation type="submission" date="2019-01" db="EMBL/GenBank/DDBJ databases">
        <title>Complete genome sequence of Cohnella hallensis HS21 isolated from Korean fir (Abies koreana) rhizospheric soil.</title>
        <authorList>
            <person name="Jiang L."/>
            <person name="Kang S.W."/>
            <person name="Kim S."/>
            <person name="Jung J."/>
            <person name="Kim C.Y."/>
            <person name="Kim D.H."/>
            <person name="Kim S.W."/>
            <person name="Lee J."/>
        </authorList>
    </citation>
    <scope>NUCLEOTIDE SEQUENCE [LARGE SCALE GENOMIC DNA]</scope>
    <source>
        <strain evidence="1 2">HS21</strain>
    </source>
</reference>
<accession>A0A3T1CY39</accession>
<protein>
    <submittedName>
        <fullName evidence="1">Uncharacterized protein</fullName>
    </submittedName>
</protein>
<name>A0A3T1CY39_9BACL</name>
<dbReference type="KEGG" id="cohn:KCTCHS21_01470"/>
<evidence type="ECO:0000313" key="2">
    <source>
        <dbReference type="Proteomes" id="UP000289856"/>
    </source>
</evidence>
<dbReference type="AlphaFoldDB" id="A0A3T1CY39"/>
<dbReference type="RefSeq" id="WP_130604680.1">
    <property type="nucleotide sequence ID" value="NZ_AP019400.1"/>
</dbReference>
<sequence>MGAVPAEQLKKFFGLSPRICMAELLAKMDIPHEIKANRVQTDLAAVKAKLHPVYARKIVQQRLITISQATGILQKDITEVFILLVEKQLKCYMVNKQIRLDRLDVYRCAERRKALNKAKTMNASLLLFRLIDIAHLMQLSYRRTAYLLSKRALTNCIVIKGPHKIWIARSDVIQWMTDFMGEVPTALVKPIPKQVPLVSLREYIPVCDKTIEDWLAEGMPLVLKNTGEVWVETRKVVNWLKKNYG</sequence>
<evidence type="ECO:0000313" key="1">
    <source>
        <dbReference type="EMBL" id="BBI30748.1"/>
    </source>
</evidence>
<keyword evidence="2" id="KW-1185">Reference proteome</keyword>
<dbReference type="EMBL" id="AP019400">
    <property type="protein sequence ID" value="BBI30748.1"/>
    <property type="molecule type" value="Genomic_DNA"/>
</dbReference>
<gene>
    <name evidence="1" type="ORF">KCTCHS21_01470</name>
</gene>